<dbReference type="EMBL" id="LR796445">
    <property type="protein sequence ID" value="CAB4145415.1"/>
    <property type="molecule type" value="Genomic_DNA"/>
</dbReference>
<evidence type="ECO:0000313" key="2">
    <source>
        <dbReference type="EMBL" id="CAB4189471.1"/>
    </source>
</evidence>
<proteinExistence type="predicted"/>
<organism evidence="2">
    <name type="scientific">uncultured Caudovirales phage</name>
    <dbReference type="NCBI Taxonomy" id="2100421"/>
    <lineage>
        <taxon>Viruses</taxon>
        <taxon>Duplodnaviria</taxon>
        <taxon>Heunggongvirae</taxon>
        <taxon>Uroviricota</taxon>
        <taxon>Caudoviricetes</taxon>
        <taxon>Peduoviridae</taxon>
        <taxon>Maltschvirus</taxon>
        <taxon>Maltschvirus maltsch</taxon>
    </lineage>
</organism>
<dbReference type="EMBL" id="LR797155">
    <property type="protein sequence ID" value="CAB4189471.1"/>
    <property type="molecule type" value="Genomic_DNA"/>
</dbReference>
<name>A0A6J5R7F7_9CAUD</name>
<gene>
    <name evidence="2" type="ORF">UFOVP1207_4</name>
    <name evidence="1" type="ORF">UFOVP474_8</name>
</gene>
<sequence length="94" mass="10458">MAKLLTHKDLYVAQLIVRNDDVDAQVYTIGAIGHPENRFAIYLVWFEGSHKCGSWIDYDGSYSPTVKQIERSLMGGRLASSKDITGVLSEELPA</sequence>
<protein>
    <submittedName>
        <fullName evidence="2">Uncharacterized protein</fullName>
    </submittedName>
</protein>
<evidence type="ECO:0000313" key="1">
    <source>
        <dbReference type="EMBL" id="CAB4145415.1"/>
    </source>
</evidence>
<reference evidence="2" key="1">
    <citation type="submission" date="2020-05" db="EMBL/GenBank/DDBJ databases">
        <authorList>
            <person name="Chiriac C."/>
            <person name="Salcher M."/>
            <person name="Ghai R."/>
            <person name="Kavagutti S V."/>
        </authorList>
    </citation>
    <scope>NUCLEOTIDE SEQUENCE</scope>
</reference>
<accession>A0A6J5R7F7</accession>